<gene>
    <name evidence="1" type="ORF">NX782_19145</name>
</gene>
<dbReference type="InterPro" id="IPR027417">
    <property type="entry name" value="P-loop_NTPase"/>
</dbReference>
<name>A0ABT2AAR8_9BURK</name>
<evidence type="ECO:0000313" key="2">
    <source>
        <dbReference type="Proteomes" id="UP001205560"/>
    </source>
</evidence>
<dbReference type="EMBL" id="JANUGX010000025">
    <property type="protein sequence ID" value="MCS0591309.1"/>
    <property type="molecule type" value="Genomic_DNA"/>
</dbReference>
<dbReference type="Gene3D" id="3.40.50.300">
    <property type="entry name" value="P-loop containing nucleotide triphosphate hydrolases"/>
    <property type="match status" value="1"/>
</dbReference>
<comment type="caution">
    <text evidence="1">The sequence shown here is derived from an EMBL/GenBank/DDBJ whole genome shotgun (WGS) entry which is preliminary data.</text>
</comment>
<proteinExistence type="predicted"/>
<accession>A0ABT2AAR8</accession>
<sequence>MDTNRITAAPGFAGEVTTFYAYDGAGARSRALVHAAWLLSGRNHAKTPVLMIDWDLEGPGLHHYFPRQPSQPERQGVLELFEACRERLQALGRAPGDEVRELADHILDGIAWDDYIERVDDSRPLYLMRAGCFDDSYGERVDRLDWDALFCACPALFRSFAAHLTRRFAHVLVDCRSGRSAATSVCTALLPDKMVGLFTPEPRSLDGLGGVVRRALDYRCSHEDEQRPLLVYPLPSPPDGTVEGRLSWRHGDAGHGRPGYQALLEGLLGECYGLAGVGLDSYLDEVQLLQAGLGEAAVPAPRSAERDRLGPVRSIETLLEWMEPGHFPWRPLAEVRLVQAVEALRERAGDTQAPPLARELARLGQLYLGQQGDELEAARRLEQHVIALEEGLHAMEEGRRAVRG</sequence>
<evidence type="ECO:0000313" key="1">
    <source>
        <dbReference type="EMBL" id="MCS0591309.1"/>
    </source>
</evidence>
<protein>
    <submittedName>
        <fullName evidence="1">Uncharacterized protein</fullName>
    </submittedName>
</protein>
<keyword evidence="2" id="KW-1185">Reference proteome</keyword>
<organism evidence="1 2">
    <name type="scientific">Massilia norwichensis</name>
    <dbReference type="NCBI Taxonomy" id="1442366"/>
    <lineage>
        <taxon>Bacteria</taxon>
        <taxon>Pseudomonadati</taxon>
        <taxon>Pseudomonadota</taxon>
        <taxon>Betaproteobacteria</taxon>
        <taxon>Burkholderiales</taxon>
        <taxon>Oxalobacteraceae</taxon>
        <taxon>Telluria group</taxon>
        <taxon>Massilia</taxon>
    </lineage>
</organism>
<dbReference type="SUPFAM" id="SSF52540">
    <property type="entry name" value="P-loop containing nucleoside triphosphate hydrolases"/>
    <property type="match status" value="1"/>
</dbReference>
<dbReference type="RefSeq" id="WP_258847076.1">
    <property type="nucleotide sequence ID" value="NZ_JANUGX010000025.1"/>
</dbReference>
<dbReference type="Proteomes" id="UP001205560">
    <property type="component" value="Unassembled WGS sequence"/>
</dbReference>
<reference evidence="1 2" key="1">
    <citation type="submission" date="2022-08" db="EMBL/GenBank/DDBJ databases">
        <title>Reclassification of Massilia species as members of the genera Telluria, Duganella, Pseudoduganella, Mokoshia gen. nov. and Zemynaea gen. nov. using orthogonal and non-orthogonal genome-based approaches.</title>
        <authorList>
            <person name="Bowman J.P."/>
        </authorList>
    </citation>
    <scope>NUCLEOTIDE SEQUENCE [LARGE SCALE GENOMIC DNA]</scope>
    <source>
        <strain evidence="1 2">LMG 28164</strain>
    </source>
</reference>